<dbReference type="AlphaFoldDB" id="A0A2M9C8D2"/>
<feature type="transmembrane region" description="Helical" evidence="1">
    <location>
        <begin position="46"/>
        <end position="65"/>
    </location>
</feature>
<protein>
    <submittedName>
        <fullName evidence="2">Uncharacterized protein</fullName>
    </submittedName>
</protein>
<gene>
    <name evidence="2" type="ORF">CLV73_1028</name>
</gene>
<dbReference type="Proteomes" id="UP000228740">
    <property type="component" value="Unassembled WGS sequence"/>
</dbReference>
<evidence type="ECO:0000313" key="3">
    <source>
        <dbReference type="Proteomes" id="UP000228740"/>
    </source>
</evidence>
<dbReference type="OrthoDB" id="1250816at2"/>
<keyword evidence="1" id="KW-1133">Transmembrane helix</keyword>
<organism evidence="2 3">
    <name type="scientific">Chryseobacterium geocarposphaerae</name>
    <dbReference type="NCBI Taxonomy" id="1416776"/>
    <lineage>
        <taxon>Bacteria</taxon>
        <taxon>Pseudomonadati</taxon>
        <taxon>Bacteroidota</taxon>
        <taxon>Flavobacteriia</taxon>
        <taxon>Flavobacteriales</taxon>
        <taxon>Weeksellaceae</taxon>
        <taxon>Chryseobacterium group</taxon>
        <taxon>Chryseobacterium</taxon>
    </lineage>
</organism>
<dbReference type="RefSeq" id="WP_100375769.1">
    <property type="nucleotide sequence ID" value="NZ_PGFD01000001.1"/>
</dbReference>
<evidence type="ECO:0000256" key="1">
    <source>
        <dbReference type="SAM" id="Phobius"/>
    </source>
</evidence>
<accession>A0A2M9C8D2</accession>
<reference evidence="2 3" key="1">
    <citation type="submission" date="2017-11" db="EMBL/GenBank/DDBJ databases">
        <title>Genomic Encyclopedia of Archaeal and Bacterial Type Strains, Phase II (KMG-II): From Individual Species to Whole Genera.</title>
        <authorList>
            <person name="Goeker M."/>
        </authorList>
    </citation>
    <scope>NUCLEOTIDE SEQUENCE [LARGE SCALE GENOMIC DNA]</scope>
    <source>
        <strain evidence="2 3">DSM 27617</strain>
    </source>
</reference>
<proteinExistence type="predicted"/>
<evidence type="ECO:0000313" key="2">
    <source>
        <dbReference type="EMBL" id="PJJ67032.1"/>
    </source>
</evidence>
<dbReference type="EMBL" id="PGFD01000001">
    <property type="protein sequence ID" value="PJJ67032.1"/>
    <property type="molecule type" value="Genomic_DNA"/>
</dbReference>
<sequence>MNNNMLNKLKSDYEELEIKPSSDLWERLEGKLEEKPQIALKSSFQWWKYAAVIVVLISLGSLFYFNLEGPSQIDEVKITQNTSEAILEPQEKHNEELVLNENQIQKPISSEIKRIHSQSYFPSENISEKEKFQSLAVKEEENIVVEVPSVLTEKPENNSEKPLIADRKKVSYISAEDLLIGRELDKTREENYNDQRKFGVIDMSKIKIKGPNSLKILGFTVISDSLKSK</sequence>
<keyword evidence="1" id="KW-0812">Transmembrane</keyword>
<keyword evidence="3" id="KW-1185">Reference proteome</keyword>
<comment type="caution">
    <text evidence="2">The sequence shown here is derived from an EMBL/GenBank/DDBJ whole genome shotgun (WGS) entry which is preliminary data.</text>
</comment>
<keyword evidence="1" id="KW-0472">Membrane</keyword>
<name>A0A2M9C8D2_9FLAO</name>